<proteinExistence type="inferred from homology"/>
<dbReference type="Proteomes" id="UP000214588">
    <property type="component" value="Unassembled WGS sequence"/>
</dbReference>
<feature type="transmembrane region" description="Helical" evidence="6">
    <location>
        <begin position="39"/>
        <end position="58"/>
    </location>
</feature>
<protein>
    <submittedName>
        <fullName evidence="7">Cation:proton antiporter</fullName>
    </submittedName>
</protein>
<name>A0A226C0D0_9FIRM</name>
<dbReference type="RefSeq" id="WP_089023369.1">
    <property type="nucleotide sequence ID" value="NZ_NIQC01000010.1"/>
</dbReference>
<dbReference type="PANTHER" id="PTHR34583:SF3">
    <property type="entry name" value="MULTISUBUNIT SODIUM_HYDROGEN ANTIPORTER, MNHC SUBUNIT"/>
    <property type="match status" value="1"/>
</dbReference>
<dbReference type="AlphaFoldDB" id="A0A226C0D0"/>
<keyword evidence="8" id="KW-1185">Reference proteome</keyword>
<organism evidence="7 8">
    <name type="scientific">Natranaerobius trueperi</name>
    <dbReference type="NCBI Taxonomy" id="759412"/>
    <lineage>
        <taxon>Bacteria</taxon>
        <taxon>Bacillati</taxon>
        <taxon>Bacillota</taxon>
        <taxon>Clostridia</taxon>
        <taxon>Natranaerobiales</taxon>
        <taxon>Natranaerobiaceae</taxon>
        <taxon>Natranaerobius</taxon>
    </lineage>
</organism>
<dbReference type="Gene3D" id="1.10.287.3510">
    <property type="match status" value="1"/>
</dbReference>
<dbReference type="Pfam" id="PF00420">
    <property type="entry name" value="Oxidored_q2"/>
    <property type="match status" value="1"/>
</dbReference>
<comment type="subcellular location">
    <subcellularLocation>
        <location evidence="1">Membrane</location>
        <topology evidence="1">Multi-pass membrane protein</topology>
    </subcellularLocation>
</comment>
<evidence type="ECO:0000256" key="5">
    <source>
        <dbReference type="ARBA" id="ARBA00023136"/>
    </source>
</evidence>
<comment type="caution">
    <text evidence="7">The sequence shown here is derived from an EMBL/GenBank/DDBJ whole genome shotgun (WGS) entry which is preliminary data.</text>
</comment>
<dbReference type="InterPro" id="IPR039428">
    <property type="entry name" value="NUOK/Mnh_C1-like"/>
</dbReference>
<evidence type="ECO:0000313" key="8">
    <source>
        <dbReference type="Proteomes" id="UP000214588"/>
    </source>
</evidence>
<sequence>MEFSNITANYYFLFSIVLFLIGIYTMLTHPNLIKKVIGLNIMETSVFLLFVSGGYRVGGKAPIVTGSEEVYVNPVPHALILTGIVIAVSITAMLLSLIIKIYQYYGTLNTDKITKMRG</sequence>
<feature type="transmembrane region" description="Helical" evidence="6">
    <location>
        <begin position="78"/>
        <end position="99"/>
    </location>
</feature>
<evidence type="ECO:0000313" key="7">
    <source>
        <dbReference type="EMBL" id="OWZ83909.1"/>
    </source>
</evidence>
<feature type="transmembrane region" description="Helical" evidence="6">
    <location>
        <begin position="6"/>
        <end position="27"/>
    </location>
</feature>
<keyword evidence="3 6" id="KW-0812">Transmembrane</keyword>
<dbReference type="OrthoDB" id="9799219at2"/>
<dbReference type="PANTHER" id="PTHR34583">
    <property type="entry name" value="ANTIPORTER SUBUNIT MNHC2-RELATED"/>
    <property type="match status" value="1"/>
</dbReference>
<evidence type="ECO:0000256" key="4">
    <source>
        <dbReference type="ARBA" id="ARBA00022989"/>
    </source>
</evidence>
<evidence type="ECO:0000256" key="1">
    <source>
        <dbReference type="ARBA" id="ARBA00004141"/>
    </source>
</evidence>
<evidence type="ECO:0000256" key="6">
    <source>
        <dbReference type="SAM" id="Phobius"/>
    </source>
</evidence>
<dbReference type="EMBL" id="NIQC01000010">
    <property type="protein sequence ID" value="OWZ83909.1"/>
    <property type="molecule type" value="Genomic_DNA"/>
</dbReference>
<reference evidence="7 8" key="1">
    <citation type="submission" date="2017-06" db="EMBL/GenBank/DDBJ databases">
        <title>Draft Genome Sequence of Natranaerobius trueperi halophilic, alkalithermophilic bacteria from soda lakes.</title>
        <authorList>
            <person name="Zhao B."/>
        </authorList>
    </citation>
    <scope>NUCLEOTIDE SEQUENCE [LARGE SCALE GENOMIC DNA]</scope>
    <source>
        <strain evidence="7 8">DSM 18760</strain>
    </source>
</reference>
<dbReference type="InterPro" id="IPR050601">
    <property type="entry name" value="CPA3_antiporter_subunitC"/>
</dbReference>
<gene>
    <name evidence="7" type="ORF">CDO51_05850</name>
</gene>
<comment type="similarity">
    <text evidence="2">Belongs to the CPA3 antiporters (TC 2.A.63) subunit C family.</text>
</comment>
<evidence type="ECO:0000256" key="2">
    <source>
        <dbReference type="ARBA" id="ARBA00010388"/>
    </source>
</evidence>
<dbReference type="GO" id="GO:0016020">
    <property type="term" value="C:membrane"/>
    <property type="evidence" value="ECO:0007669"/>
    <property type="project" value="UniProtKB-SubCell"/>
</dbReference>
<keyword evidence="4 6" id="KW-1133">Transmembrane helix</keyword>
<accession>A0A226C0D0</accession>
<evidence type="ECO:0000256" key="3">
    <source>
        <dbReference type="ARBA" id="ARBA00022692"/>
    </source>
</evidence>
<keyword evidence="5 6" id="KW-0472">Membrane</keyword>